<evidence type="ECO:0000313" key="12">
    <source>
        <dbReference type="EMBL" id="GGF47706.1"/>
    </source>
</evidence>
<dbReference type="InterPro" id="IPR051045">
    <property type="entry name" value="TonB-dependent_transducer"/>
</dbReference>
<dbReference type="GO" id="GO:0031992">
    <property type="term" value="F:energy transducer activity"/>
    <property type="evidence" value="ECO:0007669"/>
    <property type="project" value="TreeGrafter"/>
</dbReference>
<protein>
    <recommendedName>
        <fullName evidence="11">TonB C-terminal domain-containing protein</fullName>
    </recommendedName>
</protein>
<comment type="subcellular location">
    <subcellularLocation>
        <location evidence="1">Cell inner membrane</location>
        <topology evidence="1">Single-pass membrane protein</topology>
        <orientation evidence="1">Periplasmic side</orientation>
    </subcellularLocation>
</comment>
<dbReference type="SUPFAM" id="SSF74653">
    <property type="entry name" value="TolA/TonB C-terminal domain"/>
    <property type="match status" value="1"/>
</dbReference>
<evidence type="ECO:0000256" key="2">
    <source>
        <dbReference type="ARBA" id="ARBA00006555"/>
    </source>
</evidence>
<dbReference type="NCBIfam" id="TIGR01352">
    <property type="entry name" value="tonB_Cterm"/>
    <property type="match status" value="1"/>
</dbReference>
<dbReference type="InterPro" id="IPR006260">
    <property type="entry name" value="TonB/TolA_C"/>
</dbReference>
<sequence>MTGKERPEPSWALGQIPRGLQVTHLVAIAFSMSILLAVGIYWLRHAEFGPVAHGPDAAVQVQLVQIGPPTPTPRTVAADTPAANPLPRPTVPIEPAIKPVVERPPVPRPAPTERLARVAAVDVAAPPAALSGSPITSNAAVDFQRVLQAHIERYHEYPDAARAERLQGAVQVIFTLSRGGDVIGVWIRTSSGHEILDQEAMAMVRRAQPLPPIPRDLPDRFTVVLPVEFSAP</sequence>
<dbReference type="PANTHER" id="PTHR33446:SF2">
    <property type="entry name" value="PROTEIN TONB"/>
    <property type="match status" value="1"/>
</dbReference>
<evidence type="ECO:0000256" key="5">
    <source>
        <dbReference type="ARBA" id="ARBA00022519"/>
    </source>
</evidence>
<reference evidence="12" key="1">
    <citation type="journal article" date="2014" name="Int. J. Syst. Evol. Microbiol.">
        <title>Complete genome sequence of Corynebacterium casei LMG S-19264T (=DSM 44701T), isolated from a smear-ripened cheese.</title>
        <authorList>
            <consortium name="US DOE Joint Genome Institute (JGI-PGF)"/>
            <person name="Walter F."/>
            <person name="Albersmeier A."/>
            <person name="Kalinowski J."/>
            <person name="Ruckert C."/>
        </authorList>
    </citation>
    <scope>NUCLEOTIDE SEQUENCE</scope>
    <source>
        <strain evidence="12">CGMCC 1.15725</strain>
    </source>
</reference>
<keyword evidence="9 10" id="KW-0472">Membrane</keyword>
<dbReference type="Proteomes" id="UP000646365">
    <property type="component" value="Unassembled WGS sequence"/>
</dbReference>
<comment type="similarity">
    <text evidence="2">Belongs to the TonB family.</text>
</comment>
<feature type="transmembrane region" description="Helical" evidence="10">
    <location>
        <begin position="20"/>
        <end position="43"/>
    </location>
</feature>
<keyword evidence="8 10" id="KW-1133">Transmembrane helix</keyword>
<comment type="caution">
    <text evidence="12">The sequence shown here is derived from an EMBL/GenBank/DDBJ whole genome shotgun (WGS) entry which is preliminary data.</text>
</comment>
<keyword evidence="5" id="KW-0997">Cell inner membrane</keyword>
<dbReference type="GO" id="GO:0098797">
    <property type="term" value="C:plasma membrane protein complex"/>
    <property type="evidence" value="ECO:0007669"/>
    <property type="project" value="TreeGrafter"/>
</dbReference>
<dbReference type="Pfam" id="PF03544">
    <property type="entry name" value="TonB_C"/>
    <property type="match status" value="1"/>
</dbReference>
<name>A0A8J2YZV8_9PROT</name>
<dbReference type="Gene3D" id="3.30.1150.10">
    <property type="match status" value="1"/>
</dbReference>
<evidence type="ECO:0000256" key="7">
    <source>
        <dbReference type="ARBA" id="ARBA00022927"/>
    </source>
</evidence>
<keyword evidence="6 10" id="KW-0812">Transmembrane</keyword>
<keyword evidence="3" id="KW-0813">Transport</keyword>
<evidence type="ECO:0000256" key="1">
    <source>
        <dbReference type="ARBA" id="ARBA00004383"/>
    </source>
</evidence>
<organism evidence="12 13">
    <name type="scientific">Aliidongia dinghuensis</name>
    <dbReference type="NCBI Taxonomy" id="1867774"/>
    <lineage>
        <taxon>Bacteria</taxon>
        <taxon>Pseudomonadati</taxon>
        <taxon>Pseudomonadota</taxon>
        <taxon>Alphaproteobacteria</taxon>
        <taxon>Rhodospirillales</taxon>
        <taxon>Dongiaceae</taxon>
        <taxon>Aliidongia</taxon>
    </lineage>
</organism>
<evidence type="ECO:0000256" key="10">
    <source>
        <dbReference type="SAM" id="Phobius"/>
    </source>
</evidence>
<keyword evidence="13" id="KW-1185">Reference proteome</keyword>
<keyword evidence="7" id="KW-0653">Protein transport</keyword>
<feature type="domain" description="TonB C-terminal" evidence="11">
    <location>
        <begin position="142"/>
        <end position="232"/>
    </location>
</feature>
<proteinExistence type="inferred from homology"/>
<dbReference type="InterPro" id="IPR037682">
    <property type="entry name" value="TonB_C"/>
</dbReference>
<accession>A0A8J2YZV8</accession>
<dbReference type="AlphaFoldDB" id="A0A8J2YZV8"/>
<dbReference type="PANTHER" id="PTHR33446">
    <property type="entry name" value="PROTEIN TONB-RELATED"/>
    <property type="match status" value="1"/>
</dbReference>
<dbReference type="RefSeq" id="WP_189052141.1">
    <property type="nucleotide sequence ID" value="NZ_BMJQ01000026.1"/>
</dbReference>
<evidence type="ECO:0000313" key="13">
    <source>
        <dbReference type="Proteomes" id="UP000646365"/>
    </source>
</evidence>
<evidence type="ECO:0000256" key="3">
    <source>
        <dbReference type="ARBA" id="ARBA00022448"/>
    </source>
</evidence>
<gene>
    <name evidence="12" type="ORF">GCM10011611_62630</name>
</gene>
<reference evidence="12" key="2">
    <citation type="submission" date="2020-09" db="EMBL/GenBank/DDBJ databases">
        <authorList>
            <person name="Sun Q."/>
            <person name="Zhou Y."/>
        </authorList>
    </citation>
    <scope>NUCLEOTIDE SEQUENCE</scope>
    <source>
        <strain evidence="12">CGMCC 1.15725</strain>
    </source>
</reference>
<dbReference type="GO" id="GO:0055085">
    <property type="term" value="P:transmembrane transport"/>
    <property type="evidence" value="ECO:0007669"/>
    <property type="project" value="InterPro"/>
</dbReference>
<evidence type="ECO:0000256" key="6">
    <source>
        <dbReference type="ARBA" id="ARBA00022692"/>
    </source>
</evidence>
<keyword evidence="4" id="KW-1003">Cell membrane</keyword>
<dbReference type="EMBL" id="BMJQ01000026">
    <property type="protein sequence ID" value="GGF47706.1"/>
    <property type="molecule type" value="Genomic_DNA"/>
</dbReference>
<dbReference type="GO" id="GO:0015031">
    <property type="term" value="P:protein transport"/>
    <property type="evidence" value="ECO:0007669"/>
    <property type="project" value="UniProtKB-KW"/>
</dbReference>
<evidence type="ECO:0000256" key="8">
    <source>
        <dbReference type="ARBA" id="ARBA00022989"/>
    </source>
</evidence>
<evidence type="ECO:0000259" key="11">
    <source>
        <dbReference type="PROSITE" id="PS52015"/>
    </source>
</evidence>
<evidence type="ECO:0000256" key="4">
    <source>
        <dbReference type="ARBA" id="ARBA00022475"/>
    </source>
</evidence>
<evidence type="ECO:0000256" key="9">
    <source>
        <dbReference type="ARBA" id="ARBA00023136"/>
    </source>
</evidence>
<dbReference type="PROSITE" id="PS52015">
    <property type="entry name" value="TONB_CTD"/>
    <property type="match status" value="1"/>
</dbReference>